<evidence type="ECO:0000256" key="5">
    <source>
        <dbReference type="PROSITE-ProRule" id="PRU00169"/>
    </source>
</evidence>
<proteinExistence type="predicted"/>
<dbReference type="Gene3D" id="3.30.565.10">
    <property type="entry name" value="Histidine kinase-like ATPase, C-terminal domain"/>
    <property type="match status" value="1"/>
</dbReference>
<feature type="domain" description="Histidine kinase" evidence="6">
    <location>
        <begin position="1"/>
        <end position="175"/>
    </location>
</feature>
<dbReference type="SMART" id="SM00387">
    <property type="entry name" value="HATPase_c"/>
    <property type="match status" value="1"/>
</dbReference>
<keyword evidence="4" id="KW-0418">Kinase</keyword>
<dbReference type="SUPFAM" id="SSF52172">
    <property type="entry name" value="CheY-like"/>
    <property type="match status" value="1"/>
</dbReference>
<dbReference type="SMART" id="SM00448">
    <property type="entry name" value="REC"/>
    <property type="match status" value="1"/>
</dbReference>
<protein>
    <recommendedName>
        <fullName evidence="2">histidine kinase</fullName>
        <ecNumber evidence="2">2.7.13.3</ecNumber>
    </recommendedName>
</protein>
<dbReference type="Pfam" id="PF02518">
    <property type="entry name" value="HATPase_c"/>
    <property type="match status" value="1"/>
</dbReference>
<keyword evidence="5" id="KW-0597">Phosphoprotein</keyword>
<comment type="caution">
    <text evidence="8">The sequence shown here is derived from an EMBL/GenBank/DDBJ whole genome shotgun (WGS) entry which is preliminary data.</text>
</comment>
<evidence type="ECO:0000256" key="3">
    <source>
        <dbReference type="ARBA" id="ARBA00022679"/>
    </source>
</evidence>
<dbReference type="InterPro" id="IPR011006">
    <property type="entry name" value="CheY-like_superfamily"/>
</dbReference>
<dbReference type="AlphaFoldDB" id="A0A931CW94"/>
<evidence type="ECO:0000256" key="4">
    <source>
        <dbReference type="ARBA" id="ARBA00022777"/>
    </source>
</evidence>
<evidence type="ECO:0000256" key="1">
    <source>
        <dbReference type="ARBA" id="ARBA00000085"/>
    </source>
</evidence>
<dbReference type="PANTHER" id="PTHR43047">
    <property type="entry name" value="TWO-COMPONENT HISTIDINE PROTEIN KINASE"/>
    <property type="match status" value="1"/>
</dbReference>
<feature type="modified residue" description="4-aspartylphosphate" evidence="5">
    <location>
        <position position="247"/>
    </location>
</feature>
<dbReference type="InterPro" id="IPR003594">
    <property type="entry name" value="HATPase_dom"/>
</dbReference>
<dbReference type="InterPro" id="IPR005467">
    <property type="entry name" value="His_kinase_dom"/>
</dbReference>
<sequence length="318" mass="34941">QILAFSRQEKSEQVRMKIQPIVKEALKLIRFTIPATIFIRQQISPNCGPVMADPVQIHQILMNLATNAFHAMEKDGGTLTVGLETCRVDTPARINPALSPGNYACLTVTDTGKGMDQKTLEKIFDPFFTTKRKGKGTGMGLSVVHSIVTAMNGAVQVHSQPGWGTEFRVYLPIMKTGSDNDPGTSRQSPLTGGNERILLVDDKEPVAAMETQILSRMGYKVTAFTDSTDALAAFKDDPDRFDLVITDVAMPNMSGDKLAEALKRVRPDIPILLCTGYCEWMTPETVRKLGVSGLLTKPMLTRDLDRTLRSILGSDSRQ</sequence>
<dbReference type="EC" id="2.7.13.3" evidence="2"/>
<dbReference type="EMBL" id="JACCQK010000625">
    <property type="protein sequence ID" value="MBG0780215.1"/>
    <property type="molecule type" value="Genomic_DNA"/>
</dbReference>
<feature type="domain" description="Response regulatory" evidence="7">
    <location>
        <begin position="196"/>
        <end position="312"/>
    </location>
</feature>
<dbReference type="SUPFAM" id="SSF55874">
    <property type="entry name" value="ATPase domain of HSP90 chaperone/DNA topoisomerase II/histidine kinase"/>
    <property type="match status" value="1"/>
</dbReference>
<dbReference type="InterPro" id="IPR036890">
    <property type="entry name" value="HATPase_C_sf"/>
</dbReference>
<organism evidence="8 9">
    <name type="scientific">Desulfotignum balticum</name>
    <dbReference type="NCBI Taxonomy" id="115781"/>
    <lineage>
        <taxon>Bacteria</taxon>
        <taxon>Pseudomonadati</taxon>
        <taxon>Thermodesulfobacteriota</taxon>
        <taxon>Desulfobacteria</taxon>
        <taxon>Desulfobacterales</taxon>
        <taxon>Desulfobacteraceae</taxon>
        <taxon>Desulfotignum</taxon>
    </lineage>
</organism>
<dbReference type="InterPro" id="IPR004358">
    <property type="entry name" value="Sig_transdc_His_kin-like_C"/>
</dbReference>
<dbReference type="Pfam" id="PF00072">
    <property type="entry name" value="Response_reg"/>
    <property type="match status" value="1"/>
</dbReference>
<dbReference type="GO" id="GO:0000155">
    <property type="term" value="F:phosphorelay sensor kinase activity"/>
    <property type="evidence" value="ECO:0007669"/>
    <property type="project" value="TreeGrafter"/>
</dbReference>
<feature type="non-terminal residue" evidence="8">
    <location>
        <position position="1"/>
    </location>
</feature>
<dbReference type="PRINTS" id="PR00344">
    <property type="entry name" value="BCTRLSENSOR"/>
</dbReference>
<name>A0A931CW94_9BACT</name>
<evidence type="ECO:0000259" key="7">
    <source>
        <dbReference type="PROSITE" id="PS50110"/>
    </source>
</evidence>
<keyword evidence="3" id="KW-0808">Transferase</keyword>
<reference evidence="8" key="1">
    <citation type="submission" date="2020-07" db="EMBL/GenBank/DDBJ databases">
        <title>Severe corrosion of carbon steel in oil field produced water can be linked to methanogenic archaea containing a special type of NiFe hydrogenase.</title>
        <authorList>
            <person name="Lahme S."/>
            <person name="Mand J."/>
            <person name="Longwell J."/>
            <person name="Smith R."/>
            <person name="Enning D."/>
        </authorList>
    </citation>
    <scope>NUCLEOTIDE SEQUENCE</scope>
    <source>
        <strain evidence="8">MIC098Bin6</strain>
    </source>
</reference>
<evidence type="ECO:0000313" key="8">
    <source>
        <dbReference type="EMBL" id="MBG0780215.1"/>
    </source>
</evidence>
<dbReference type="PROSITE" id="PS50109">
    <property type="entry name" value="HIS_KIN"/>
    <property type="match status" value="1"/>
</dbReference>
<dbReference type="PANTHER" id="PTHR43047:SF72">
    <property type="entry name" value="OSMOSENSING HISTIDINE PROTEIN KINASE SLN1"/>
    <property type="match status" value="1"/>
</dbReference>
<dbReference type="Gene3D" id="3.40.50.2300">
    <property type="match status" value="1"/>
</dbReference>
<accession>A0A931CW94</accession>
<dbReference type="CDD" id="cd00156">
    <property type="entry name" value="REC"/>
    <property type="match status" value="1"/>
</dbReference>
<evidence type="ECO:0000256" key="2">
    <source>
        <dbReference type="ARBA" id="ARBA00012438"/>
    </source>
</evidence>
<comment type="catalytic activity">
    <reaction evidence="1">
        <text>ATP + protein L-histidine = ADP + protein N-phospho-L-histidine.</text>
        <dbReference type="EC" id="2.7.13.3"/>
    </reaction>
</comment>
<evidence type="ECO:0000313" key="9">
    <source>
        <dbReference type="Proteomes" id="UP000706172"/>
    </source>
</evidence>
<dbReference type="GO" id="GO:0005886">
    <property type="term" value="C:plasma membrane"/>
    <property type="evidence" value="ECO:0007669"/>
    <property type="project" value="TreeGrafter"/>
</dbReference>
<dbReference type="GO" id="GO:0009927">
    <property type="term" value="F:histidine phosphotransfer kinase activity"/>
    <property type="evidence" value="ECO:0007669"/>
    <property type="project" value="TreeGrafter"/>
</dbReference>
<dbReference type="Proteomes" id="UP000706172">
    <property type="component" value="Unassembled WGS sequence"/>
</dbReference>
<dbReference type="PROSITE" id="PS50110">
    <property type="entry name" value="RESPONSE_REGULATORY"/>
    <property type="match status" value="1"/>
</dbReference>
<evidence type="ECO:0000259" key="6">
    <source>
        <dbReference type="PROSITE" id="PS50109"/>
    </source>
</evidence>
<dbReference type="InterPro" id="IPR001789">
    <property type="entry name" value="Sig_transdc_resp-reg_receiver"/>
</dbReference>
<gene>
    <name evidence="8" type="ORF">H0S81_09870</name>
</gene>